<dbReference type="EMBL" id="DRUC01000090">
    <property type="protein sequence ID" value="HHF48644.1"/>
    <property type="molecule type" value="Genomic_DNA"/>
</dbReference>
<dbReference type="PANTHER" id="PTHR21227">
    <property type="entry name" value="TRNA-SPLICING ENDONUCLEASE SUBUNIT SEN2"/>
    <property type="match status" value="1"/>
</dbReference>
<sequence length="300" mass="35039">MKGVLENERVIIPFSQRLYSRKFGKKVGDKLVLSLEEAAYLVLKGSLEIYSDSGLIKFDDLFSLIDPVKFLIYEDLRDKGVKIEFDSFNGYIPLHESELIKISNLEQFSNRKLAIVDGEGDISYFLIKKFDKKGNHTEDIKKFKAKFANGFFVTDNRELFRKYFYGTEKGNRVILSLFEALYLLEVSVMITNVSFEKIFNYGKSTIRDFEKKYQIYRDLRSRNFMVKTGFKFGSEFRVYDEIKSVSELGHSKYLVKIKNKITAFELAGDVRLATAVNKTVIYPILKKRKIKYVMAKRVKY</sequence>
<name>A0A7C4W567_9EURY</name>
<dbReference type="NCBIfam" id="TIGR00324">
    <property type="entry name" value="endA"/>
    <property type="match status" value="1"/>
</dbReference>
<keyword evidence="4" id="KW-0456">Lyase</keyword>
<dbReference type="InterPro" id="IPR006678">
    <property type="entry name" value="tRNA_intron_Endonuc_N"/>
</dbReference>
<dbReference type="EC" id="4.6.1.16" evidence="4"/>
<dbReference type="InterPro" id="IPR011856">
    <property type="entry name" value="tRNA_endonuc-like_dom_sf"/>
</dbReference>
<dbReference type="EMBL" id="DTAK01000068">
    <property type="protein sequence ID" value="HGU59997.1"/>
    <property type="molecule type" value="Genomic_DNA"/>
</dbReference>
<proteinExistence type="predicted"/>
<dbReference type="Gene3D" id="3.40.1350.10">
    <property type="match status" value="2"/>
</dbReference>
<dbReference type="InterPro" id="IPR006676">
    <property type="entry name" value="tRNA_splic"/>
</dbReference>
<dbReference type="PANTHER" id="PTHR21227:SF0">
    <property type="entry name" value="TRNA-SPLICING ENDONUCLEASE SUBUNIT SEN2"/>
    <property type="match status" value="1"/>
</dbReference>
<dbReference type="GO" id="GO:0000213">
    <property type="term" value="F:tRNA-intron lyase activity"/>
    <property type="evidence" value="ECO:0007669"/>
    <property type="project" value="UniProtKB-EC"/>
</dbReference>
<evidence type="ECO:0000259" key="1">
    <source>
        <dbReference type="Pfam" id="PF01974"/>
    </source>
</evidence>
<gene>
    <name evidence="4" type="primary">endA</name>
    <name evidence="5" type="ORF">ENL48_05785</name>
    <name evidence="4" type="ORF">ENT89_07695</name>
    <name evidence="3" type="ORF">ENX77_03935</name>
</gene>
<dbReference type="InterPro" id="IPR006677">
    <property type="entry name" value="tRNA_intron_Endonuc_cat-like"/>
</dbReference>
<dbReference type="EMBL" id="DTPI01000028">
    <property type="protein sequence ID" value="HGE66260.1"/>
    <property type="molecule type" value="Genomic_DNA"/>
</dbReference>
<evidence type="ECO:0000313" key="3">
    <source>
        <dbReference type="EMBL" id="HGE66260.1"/>
    </source>
</evidence>
<dbReference type="InterPro" id="IPR036740">
    <property type="entry name" value="tRNA_intron_Endonuc_N_sf"/>
</dbReference>
<dbReference type="GO" id="GO:0006388">
    <property type="term" value="P:tRNA splicing, via endonucleolytic cleavage and ligation"/>
    <property type="evidence" value="ECO:0007669"/>
    <property type="project" value="InterPro"/>
</dbReference>
<dbReference type="SUPFAM" id="SSF53032">
    <property type="entry name" value="tRNA-intron endonuclease catalytic domain-like"/>
    <property type="match status" value="2"/>
</dbReference>
<evidence type="ECO:0000259" key="2">
    <source>
        <dbReference type="Pfam" id="PF02778"/>
    </source>
</evidence>
<dbReference type="CDD" id="cd22363">
    <property type="entry name" value="tRNA-intron_lyase_C"/>
    <property type="match status" value="1"/>
</dbReference>
<dbReference type="Pfam" id="PF02778">
    <property type="entry name" value="tRNA_int_endo_N"/>
    <property type="match status" value="2"/>
</dbReference>
<organism evidence="4">
    <name type="scientific">Geoglobus ahangari</name>
    <dbReference type="NCBI Taxonomy" id="113653"/>
    <lineage>
        <taxon>Archaea</taxon>
        <taxon>Methanobacteriati</taxon>
        <taxon>Methanobacteriota</taxon>
        <taxon>Archaeoglobi</taxon>
        <taxon>Archaeoglobales</taxon>
        <taxon>Archaeoglobaceae</taxon>
        <taxon>Geoglobus</taxon>
    </lineage>
</organism>
<feature type="domain" description="tRNA intron endonuclease catalytic" evidence="1">
    <location>
        <begin position="209"/>
        <end position="292"/>
    </location>
</feature>
<dbReference type="Gene3D" id="3.40.1170.20">
    <property type="entry name" value="tRNA intron endonuclease, N-terminal domain"/>
    <property type="match status" value="2"/>
</dbReference>
<reference evidence="4" key="1">
    <citation type="journal article" date="2020" name="mSystems">
        <title>Genome- and Community-Level Interaction Insights into Carbon Utilization and Element Cycling Functions of Hydrothermarchaeota in Hydrothermal Sediment.</title>
        <authorList>
            <person name="Zhou Z."/>
            <person name="Liu Y."/>
            <person name="Xu W."/>
            <person name="Pan J."/>
            <person name="Luo Z.H."/>
            <person name="Li M."/>
        </authorList>
    </citation>
    <scope>NUCLEOTIDE SEQUENCE [LARGE SCALE GENOMIC DNA]</scope>
    <source>
        <strain evidence="5">SpSt-10</strain>
        <strain evidence="4">SpSt-62</strain>
        <strain evidence="3">SpSt-97</strain>
    </source>
</reference>
<dbReference type="GO" id="GO:0005737">
    <property type="term" value="C:cytoplasm"/>
    <property type="evidence" value="ECO:0007669"/>
    <property type="project" value="TreeGrafter"/>
</dbReference>
<evidence type="ECO:0000313" key="5">
    <source>
        <dbReference type="EMBL" id="HHF48644.1"/>
    </source>
</evidence>
<protein>
    <submittedName>
        <fullName evidence="4">tRNA-intron lyase</fullName>
        <ecNumber evidence="4">4.6.1.16</ecNumber>
    </submittedName>
</protein>
<feature type="domain" description="tRNA intron endonuclease N-terminal" evidence="2">
    <location>
        <begin position="1"/>
        <end position="62"/>
    </location>
</feature>
<comment type="caution">
    <text evidence="4">The sequence shown here is derived from an EMBL/GenBank/DDBJ whole genome shotgun (WGS) entry which is preliminary data.</text>
</comment>
<dbReference type="SUPFAM" id="SSF55267">
    <property type="entry name" value="tRNA-intron endonuclease N-terminal domain-like"/>
    <property type="match status" value="2"/>
</dbReference>
<dbReference type="GO" id="GO:0003676">
    <property type="term" value="F:nucleic acid binding"/>
    <property type="evidence" value="ECO:0007669"/>
    <property type="project" value="InterPro"/>
</dbReference>
<dbReference type="Pfam" id="PF01974">
    <property type="entry name" value="tRNA_int_endo"/>
    <property type="match status" value="1"/>
</dbReference>
<accession>A0A7C4W567</accession>
<feature type="domain" description="tRNA intron endonuclease N-terminal" evidence="2">
    <location>
        <begin position="156"/>
        <end position="186"/>
    </location>
</feature>
<evidence type="ECO:0000313" key="4">
    <source>
        <dbReference type="EMBL" id="HGU59997.1"/>
    </source>
</evidence>
<dbReference type="InterPro" id="IPR036167">
    <property type="entry name" value="tRNA_intron_Endo_cat-like_sf"/>
</dbReference>
<dbReference type="AlphaFoldDB" id="A0A7C4W567"/>